<organism evidence="1 2">
    <name type="scientific">Nonomuraea wenchangensis</name>
    <dbReference type="NCBI Taxonomy" id="568860"/>
    <lineage>
        <taxon>Bacteria</taxon>
        <taxon>Bacillati</taxon>
        <taxon>Actinomycetota</taxon>
        <taxon>Actinomycetes</taxon>
        <taxon>Streptosporangiales</taxon>
        <taxon>Streptosporangiaceae</taxon>
        <taxon>Nonomuraea</taxon>
    </lineage>
</organism>
<dbReference type="AlphaFoldDB" id="A0A1I0G6Y6"/>
<dbReference type="Proteomes" id="UP000199361">
    <property type="component" value="Unassembled WGS sequence"/>
</dbReference>
<evidence type="ECO:0000313" key="2">
    <source>
        <dbReference type="Proteomes" id="UP000199361"/>
    </source>
</evidence>
<reference evidence="1 2" key="1">
    <citation type="submission" date="2016-10" db="EMBL/GenBank/DDBJ databases">
        <authorList>
            <person name="de Groot N.N."/>
        </authorList>
    </citation>
    <scope>NUCLEOTIDE SEQUENCE [LARGE SCALE GENOMIC DNA]</scope>
    <source>
        <strain evidence="1 2">CGMCC 4.5598</strain>
    </source>
</reference>
<keyword evidence="2" id="KW-1185">Reference proteome</keyword>
<dbReference type="STRING" id="568860.SAMN05421811_103774"/>
<accession>A0A1I0G6Y6</accession>
<name>A0A1I0G6Y6_9ACTN</name>
<dbReference type="EMBL" id="FOHX01000003">
    <property type="protein sequence ID" value="SET66455.1"/>
    <property type="molecule type" value="Genomic_DNA"/>
</dbReference>
<proteinExistence type="predicted"/>
<protein>
    <submittedName>
        <fullName evidence="1">Uncharacterized protein</fullName>
    </submittedName>
</protein>
<gene>
    <name evidence="1" type="ORF">SAMN05421811_103774</name>
</gene>
<evidence type="ECO:0000313" key="1">
    <source>
        <dbReference type="EMBL" id="SET66455.1"/>
    </source>
</evidence>
<sequence>MGSAVHVAEFIVSSARLTELHECSALLRRTRKRAEEIVREAGALLAEAELSGDAERVLALRADVEQARQAYCKVLNAYVAICGRITEERQAIVEEQFARSSRHQGLSGVA</sequence>